<dbReference type="Proteomes" id="UP000887566">
    <property type="component" value="Unplaced"/>
</dbReference>
<name>A0A914VQZ3_9BILA</name>
<sequence>MGQMASYFEGNILSTIKFDLAKKAVLVTAAQLADIDQQEEVEGVRSIGVDTDASALSTLSENTTTTMSSTTHSNASSIPVSAASISSTAVAVTKHSESISSPDYGLLTVSVMILCSQTVLAINIE</sequence>
<reference evidence="2" key="1">
    <citation type="submission" date="2022-11" db="UniProtKB">
        <authorList>
            <consortium name="WormBaseParasite"/>
        </authorList>
    </citation>
    <scope>IDENTIFICATION</scope>
</reference>
<accession>A0A914VQZ3</accession>
<evidence type="ECO:0000313" key="2">
    <source>
        <dbReference type="WBParaSite" id="PSAMB.scaffold237size62691.g3607.t1"/>
    </source>
</evidence>
<organism evidence="1 2">
    <name type="scientific">Plectus sambesii</name>
    <dbReference type="NCBI Taxonomy" id="2011161"/>
    <lineage>
        <taxon>Eukaryota</taxon>
        <taxon>Metazoa</taxon>
        <taxon>Ecdysozoa</taxon>
        <taxon>Nematoda</taxon>
        <taxon>Chromadorea</taxon>
        <taxon>Plectida</taxon>
        <taxon>Plectina</taxon>
        <taxon>Plectoidea</taxon>
        <taxon>Plectidae</taxon>
        <taxon>Plectus</taxon>
    </lineage>
</organism>
<protein>
    <submittedName>
        <fullName evidence="2">Uncharacterized protein</fullName>
    </submittedName>
</protein>
<evidence type="ECO:0000313" key="1">
    <source>
        <dbReference type="Proteomes" id="UP000887566"/>
    </source>
</evidence>
<keyword evidence="1" id="KW-1185">Reference proteome</keyword>
<dbReference type="AlphaFoldDB" id="A0A914VQZ3"/>
<proteinExistence type="predicted"/>
<dbReference type="WBParaSite" id="PSAMB.scaffold237size62691.g3607.t1">
    <property type="protein sequence ID" value="PSAMB.scaffold237size62691.g3607.t1"/>
    <property type="gene ID" value="PSAMB.scaffold237size62691.g3607"/>
</dbReference>